<dbReference type="InterPro" id="IPR035965">
    <property type="entry name" value="PAS-like_dom_sf"/>
</dbReference>
<dbReference type="InterPro" id="IPR000014">
    <property type="entry name" value="PAS"/>
</dbReference>
<dbReference type="InterPro" id="IPR052155">
    <property type="entry name" value="Biofilm_reg_signaling"/>
</dbReference>
<dbReference type="NCBIfam" id="TIGR00254">
    <property type="entry name" value="GGDEF"/>
    <property type="match status" value="1"/>
</dbReference>
<dbReference type="InterPro" id="IPR000700">
    <property type="entry name" value="PAS-assoc_C"/>
</dbReference>
<dbReference type="Gene3D" id="3.30.450.20">
    <property type="entry name" value="PAS domain"/>
    <property type="match status" value="1"/>
</dbReference>
<evidence type="ECO:0000256" key="1">
    <source>
        <dbReference type="SAM" id="Coils"/>
    </source>
</evidence>
<evidence type="ECO:0000259" key="2">
    <source>
        <dbReference type="PROSITE" id="PS50112"/>
    </source>
</evidence>
<dbReference type="InterPro" id="IPR029787">
    <property type="entry name" value="Nucleotide_cyclase"/>
</dbReference>
<dbReference type="RefSeq" id="WP_259449884.1">
    <property type="nucleotide sequence ID" value="NZ_CP119520.1"/>
</dbReference>
<dbReference type="Pfam" id="PF08447">
    <property type="entry name" value="PAS_3"/>
    <property type="match status" value="1"/>
</dbReference>
<dbReference type="Pfam" id="PF00990">
    <property type="entry name" value="GGDEF"/>
    <property type="match status" value="1"/>
</dbReference>
<dbReference type="PROSITE" id="PS50887">
    <property type="entry name" value="GGDEF"/>
    <property type="match status" value="1"/>
</dbReference>
<feature type="coiled-coil region" evidence="1">
    <location>
        <begin position="17"/>
        <end position="44"/>
    </location>
</feature>
<dbReference type="SMART" id="SM00091">
    <property type="entry name" value="PAS"/>
    <property type="match status" value="1"/>
</dbReference>
<reference evidence="5" key="1">
    <citation type="submission" date="2022-08" db="EMBL/GenBank/DDBJ databases">
        <title>Reclassification of Massilia species as members of the genera Telluria, Duganella, Pseudoduganella, Mokoshia gen. nov. and Zemynaea gen. nov. using orthogonal and non-orthogonal genome-based approaches.</title>
        <authorList>
            <person name="Bowman J.P."/>
        </authorList>
    </citation>
    <scope>NUCLEOTIDE SEQUENCE</scope>
    <source>
        <strain evidence="5">LMG 11547</strain>
    </source>
</reference>
<feature type="domain" description="PAC" evidence="3">
    <location>
        <begin position="131"/>
        <end position="183"/>
    </location>
</feature>
<gene>
    <name evidence="5" type="ORF">NX786_15735</name>
</gene>
<dbReference type="CDD" id="cd01949">
    <property type="entry name" value="GGDEF"/>
    <property type="match status" value="1"/>
</dbReference>
<feature type="domain" description="PAS" evidence="2">
    <location>
        <begin position="73"/>
        <end position="128"/>
    </location>
</feature>
<evidence type="ECO:0000313" key="5">
    <source>
        <dbReference type="EMBL" id="MCS0630787.1"/>
    </source>
</evidence>
<dbReference type="Gene3D" id="3.30.70.270">
    <property type="match status" value="1"/>
</dbReference>
<dbReference type="PANTHER" id="PTHR44757:SF2">
    <property type="entry name" value="BIOFILM ARCHITECTURE MAINTENANCE PROTEIN MBAA"/>
    <property type="match status" value="1"/>
</dbReference>
<dbReference type="CDD" id="cd00130">
    <property type="entry name" value="PAS"/>
    <property type="match status" value="1"/>
</dbReference>
<dbReference type="PANTHER" id="PTHR44757">
    <property type="entry name" value="DIGUANYLATE CYCLASE DGCP"/>
    <property type="match status" value="1"/>
</dbReference>
<dbReference type="InterPro" id="IPR013655">
    <property type="entry name" value="PAS_fold_3"/>
</dbReference>
<evidence type="ECO:0000259" key="3">
    <source>
        <dbReference type="PROSITE" id="PS50113"/>
    </source>
</evidence>
<evidence type="ECO:0000259" key="4">
    <source>
        <dbReference type="PROSITE" id="PS50887"/>
    </source>
</evidence>
<dbReference type="NCBIfam" id="TIGR00229">
    <property type="entry name" value="sensory_box"/>
    <property type="match status" value="1"/>
</dbReference>
<dbReference type="SMART" id="SM00267">
    <property type="entry name" value="GGDEF"/>
    <property type="match status" value="1"/>
</dbReference>
<proteinExistence type="predicted"/>
<feature type="domain" description="GGDEF" evidence="4">
    <location>
        <begin position="215"/>
        <end position="346"/>
    </location>
</feature>
<dbReference type="InterPro" id="IPR043128">
    <property type="entry name" value="Rev_trsase/Diguanyl_cyclase"/>
</dbReference>
<organism evidence="5 6">
    <name type="scientific">Telluria mixta</name>
    <dbReference type="NCBI Taxonomy" id="34071"/>
    <lineage>
        <taxon>Bacteria</taxon>
        <taxon>Pseudomonadati</taxon>
        <taxon>Pseudomonadota</taxon>
        <taxon>Betaproteobacteria</taxon>
        <taxon>Burkholderiales</taxon>
        <taxon>Oxalobacteraceae</taxon>
        <taxon>Telluria group</taxon>
        <taxon>Telluria</taxon>
    </lineage>
</organism>
<dbReference type="PROSITE" id="PS50112">
    <property type="entry name" value="PAS"/>
    <property type="match status" value="1"/>
</dbReference>
<dbReference type="PROSITE" id="PS50113">
    <property type="entry name" value="PAC"/>
    <property type="match status" value="1"/>
</dbReference>
<keyword evidence="1" id="KW-0175">Coiled coil</keyword>
<dbReference type="EMBL" id="JANUHC010000005">
    <property type="protein sequence ID" value="MCS0630787.1"/>
    <property type="molecule type" value="Genomic_DNA"/>
</dbReference>
<comment type="caution">
    <text evidence="5">The sequence shown here is derived from an EMBL/GenBank/DDBJ whole genome shotgun (WGS) entry which is preliminary data.</text>
</comment>
<dbReference type="Proteomes" id="UP001165263">
    <property type="component" value="Unassembled WGS sequence"/>
</dbReference>
<dbReference type="SUPFAM" id="SSF55785">
    <property type="entry name" value="PYP-like sensor domain (PAS domain)"/>
    <property type="match status" value="1"/>
</dbReference>
<dbReference type="SUPFAM" id="SSF55073">
    <property type="entry name" value="Nucleotide cyclase"/>
    <property type="match status" value="1"/>
</dbReference>
<name>A0ABT2C081_9BURK</name>
<keyword evidence="6" id="KW-1185">Reference proteome</keyword>
<accession>A0ABT2C081</accession>
<protein>
    <submittedName>
        <fullName evidence="5">Sensor domain-containing diguanylate cyclase</fullName>
    </submittedName>
</protein>
<evidence type="ECO:0000313" key="6">
    <source>
        <dbReference type="Proteomes" id="UP001165263"/>
    </source>
</evidence>
<dbReference type="InterPro" id="IPR000160">
    <property type="entry name" value="GGDEF_dom"/>
</dbReference>
<sequence length="348" mass="38342">MPNELIQLPQSELLEYLRRQVDKMAELEQKIAGLEQDREELLRVACNVDSRLREYEEIKEGWDWFFANSLDMLIVHGLDGRLLRVNPAVERLLGYTPEEFMRLPLEDSAHPDDLADVLTHLRTIAEGTDGVNFEARTRHKDGRYRWLAWTTPAPTKDGRAMTHTYAIARDVTESRLTQQELLYRAQHDALTGLANRAAFDHEVGLALARAERLASPVSLLLIDLDGFKQVNDTLGHLAGDDVLRTVAARLRAASRKGDLVARLGGDEFACLTTGPSRAALDALAVRMLNVVCEPVAVGDVRAQVGCSIGIATADGDFDPVRLFAAADRAMYGVKARGKGDVAHAAAPA</sequence>